<dbReference type="InterPro" id="IPR000515">
    <property type="entry name" value="MetI-like"/>
</dbReference>
<dbReference type="OrthoDB" id="5179660at2"/>
<keyword evidence="2 7" id="KW-0813">Transport</keyword>
<feature type="transmembrane region" description="Helical" evidence="7">
    <location>
        <begin position="155"/>
        <end position="172"/>
    </location>
</feature>
<keyword evidence="4 7" id="KW-0812">Transmembrane</keyword>
<dbReference type="PROSITE" id="PS50928">
    <property type="entry name" value="ABC_TM1"/>
    <property type="match status" value="1"/>
</dbReference>
<feature type="transmembrane region" description="Helical" evidence="7">
    <location>
        <begin position="122"/>
        <end position="143"/>
    </location>
</feature>
<feature type="transmembrane region" description="Helical" evidence="7">
    <location>
        <begin position="21"/>
        <end position="48"/>
    </location>
</feature>
<evidence type="ECO:0000256" key="4">
    <source>
        <dbReference type="ARBA" id="ARBA00022692"/>
    </source>
</evidence>
<feature type="transmembrane region" description="Helical" evidence="7">
    <location>
        <begin position="198"/>
        <end position="220"/>
    </location>
</feature>
<gene>
    <name evidence="9" type="ORF">SAMN05443637_122113</name>
</gene>
<name>A0A1M6Z6H5_PSETH</name>
<accession>A0A1M6Z6H5</accession>
<reference evidence="9 10" key="1">
    <citation type="submission" date="2016-11" db="EMBL/GenBank/DDBJ databases">
        <authorList>
            <person name="Jaros S."/>
            <person name="Januszkiewicz K."/>
            <person name="Wedrychowicz H."/>
        </authorList>
    </citation>
    <scope>NUCLEOTIDE SEQUENCE [LARGE SCALE GENOMIC DNA]</scope>
    <source>
        <strain evidence="9 10">DSM 43832</strain>
    </source>
</reference>
<feature type="transmembrane region" description="Helical" evidence="7">
    <location>
        <begin position="91"/>
        <end position="115"/>
    </location>
</feature>
<dbReference type="Proteomes" id="UP000184363">
    <property type="component" value="Unassembled WGS sequence"/>
</dbReference>
<dbReference type="PANTHER" id="PTHR43744:SF13">
    <property type="entry name" value="SN-GLYCEROL-3-PHOSPHATE TRANSPORT INTEGRAL MEMBRANE PROTEIN ABC TRANSPORTER UGPE-RELATED"/>
    <property type="match status" value="1"/>
</dbReference>
<evidence type="ECO:0000256" key="1">
    <source>
        <dbReference type="ARBA" id="ARBA00004651"/>
    </source>
</evidence>
<evidence type="ECO:0000256" key="2">
    <source>
        <dbReference type="ARBA" id="ARBA00022448"/>
    </source>
</evidence>
<proteinExistence type="inferred from homology"/>
<evidence type="ECO:0000313" key="10">
    <source>
        <dbReference type="Proteomes" id="UP000184363"/>
    </source>
</evidence>
<dbReference type="Pfam" id="PF00528">
    <property type="entry name" value="BPD_transp_1"/>
    <property type="match status" value="1"/>
</dbReference>
<keyword evidence="10" id="KW-1185">Reference proteome</keyword>
<dbReference type="AlphaFoldDB" id="A0A1M6Z6H5"/>
<evidence type="ECO:0000256" key="7">
    <source>
        <dbReference type="RuleBase" id="RU363032"/>
    </source>
</evidence>
<sequence>MTVTLPKPAPPQGHPLSPRNLWSAALSSYVAIVVVVLIVALPLLWMVLSSFKSPAELITTTPTLFPESFAPTNYVEAAKRIPLVRLFFNSVLVTVIGAGIKVLLAIMTAYALVYVKFPFKNVIFAGILVTLMVPPQVSMLPNFLLISQLGGVNTYWGIILPGLGTGFGTFLLRQQFLSIPKSLTEAAEIDGAGHWRRLWQIVVPVSAPTIATVALVSIVFEWNDYLWPLIIITDPSMMTLPVGLNTLRNSEASALGYPLLMAGSVAIIVPVLIVFVALQRYIIAGLTQGAVKD</sequence>
<feature type="transmembrane region" description="Helical" evidence="7">
    <location>
        <begin position="226"/>
        <end position="247"/>
    </location>
</feature>
<keyword evidence="3" id="KW-1003">Cell membrane</keyword>
<dbReference type="GO" id="GO:0055085">
    <property type="term" value="P:transmembrane transport"/>
    <property type="evidence" value="ECO:0007669"/>
    <property type="project" value="InterPro"/>
</dbReference>
<dbReference type="RefSeq" id="WP_073459731.1">
    <property type="nucleotide sequence ID" value="NZ_CALGVN010000007.1"/>
</dbReference>
<comment type="subcellular location">
    <subcellularLocation>
        <location evidence="1 7">Cell membrane</location>
        <topology evidence="1 7">Multi-pass membrane protein</topology>
    </subcellularLocation>
</comment>
<organism evidence="9 10">
    <name type="scientific">Pseudonocardia thermophila</name>
    <dbReference type="NCBI Taxonomy" id="1848"/>
    <lineage>
        <taxon>Bacteria</taxon>
        <taxon>Bacillati</taxon>
        <taxon>Actinomycetota</taxon>
        <taxon>Actinomycetes</taxon>
        <taxon>Pseudonocardiales</taxon>
        <taxon>Pseudonocardiaceae</taxon>
        <taxon>Pseudonocardia</taxon>
    </lineage>
</organism>
<feature type="transmembrane region" description="Helical" evidence="7">
    <location>
        <begin position="259"/>
        <end position="283"/>
    </location>
</feature>
<evidence type="ECO:0000256" key="3">
    <source>
        <dbReference type="ARBA" id="ARBA00022475"/>
    </source>
</evidence>
<dbReference type="CDD" id="cd06261">
    <property type="entry name" value="TM_PBP2"/>
    <property type="match status" value="1"/>
</dbReference>
<evidence type="ECO:0000259" key="8">
    <source>
        <dbReference type="PROSITE" id="PS50928"/>
    </source>
</evidence>
<dbReference type="InterPro" id="IPR035906">
    <property type="entry name" value="MetI-like_sf"/>
</dbReference>
<feature type="domain" description="ABC transmembrane type-1" evidence="8">
    <location>
        <begin position="87"/>
        <end position="278"/>
    </location>
</feature>
<dbReference type="STRING" id="1848.SAMN05443637_122113"/>
<dbReference type="Gene3D" id="1.10.3720.10">
    <property type="entry name" value="MetI-like"/>
    <property type="match status" value="1"/>
</dbReference>
<evidence type="ECO:0000256" key="6">
    <source>
        <dbReference type="ARBA" id="ARBA00023136"/>
    </source>
</evidence>
<keyword evidence="5 7" id="KW-1133">Transmembrane helix</keyword>
<dbReference type="EMBL" id="FRAP01000022">
    <property type="protein sequence ID" value="SHL25992.1"/>
    <property type="molecule type" value="Genomic_DNA"/>
</dbReference>
<comment type="similarity">
    <text evidence="7">Belongs to the binding-protein-dependent transport system permease family.</text>
</comment>
<dbReference type="GO" id="GO:0005886">
    <property type="term" value="C:plasma membrane"/>
    <property type="evidence" value="ECO:0007669"/>
    <property type="project" value="UniProtKB-SubCell"/>
</dbReference>
<evidence type="ECO:0000256" key="5">
    <source>
        <dbReference type="ARBA" id="ARBA00022989"/>
    </source>
</evidence>
<evidence type="ECO:0000313" key="9">
    <source>
        <dbReference type="EMBL" id="SHL25992.1"/>
    </source>
</evidence>
<dbReference type="SUPFAM" id="SSF161098">
    <property type="entry name" value="MetI-like"/>
    <property type="match status" value="1"/>
</dbReference>
<dbReference type="PANTHER" id="PTHR43744">
    <property type="entry name" value="ABC TRANSPORTER PERMEASE PROTEIN MG189-RELATED-RELATED"/>
    <property type="match status" value="1"/>
</dbReference>
<keyword evidence="6 7" id="KW-0472">Membrane</keyword>
<protein>
    <submittedName>
        <fullName evidence="9">Carbohydrate ABC transporter membrane protein 2, CUT1 family</fullName>
    </submittedName>
</protein>